<dbReference type="GO" id="GO:0008616">
    <property type="term" value="P:tRNA queuosine(34) biosynthetic process"/>
    <property type="evidence" value="ECO:0007669"/>
    <property type="project" value="UniProtKB-UniRule"/>
</dbReference>
<dbReference type="SUPFAM" id="SSF52402">
    <property type="entry name" value="Adenine nucleotide alpha hydrolases-like"/>
    <property type="match status" value="1"/>
</dbReference>
<proteinExistence type="inferred from homology"/>
<evidence type="ECO:0000256" key="9">
    <source>
        <dbReference type="ARBA" id="ARBA00039149"/>
    </source>
</evidence>
<dbReference type="PANTHER" id="PTHR42914:SF1">
    <property type="entry name" value="7-CYANO-7-DEAZAGUANINE SYNTHASE"/>
    <property type="match status" value="1"/>
</dbReference>
<evidence type="ECO:0000256" key="4">
    <source>
        <dbReference type="ARBA" id="ARBA00022741"/>
    </source>
</evidence>
<dbReference type="NCBIfam" id="TIGR00364">
    <property type="entry name" value="7-cyano-7-deazaguanine synthase QueC"/>
    <property type="match status" value="1"/>
</dbReference>
<keyword evidence="4 11" id="KW-0547">Nucleotide-binding</keyword>
<evidence type="ECO:0000313" key="12">
    <source>
        <dbReference type="EMBL" id="OYX32110.1"/>
    </source>
</evidence>
<dbReference type="Gene3D" id="3.40.50.620">
    <property type="entry name" value="HUPs"/>
    <property type="match status" value="1"/>
</dbReference>
<feature type="binding site" evidence="11">
    <location>
        <position position="224"/>
    </location>
    <ligand>
        <name>Zn(2+)</name>
        <dbReference type="ChEBI" id="CHEBI:29105"/>
    </ligand>
</feature>
<keyword evidence="6 11" id="KW-0862">Zinc</keyword>
<evidence type="ECO:0000256" key="10">
    <source>
        <dbReference type="ARBA" id="ARBA00047890"/>
    </source>
</evidence>
<evidence type="ECO:0000256" key="3">
    <source>
        <dbReference type="ARBA" id="ARBA00022723"/>
    </source>
</evidence>
<dbReference type="InterPro" id="IPR014729">
    <property type="entry name" value="Rossmann-like_a/b/a_fold"/>
</dbReference>
<comment type="function">
    <text evidence="11">Catalyzes the ATP-dependent conversion of 7-carboxy-7-deazaguanine (CDG) to 7-cyano-7-deazaguanine (preQ(0)).</text>
</comment>
<feature type="binding site" evidence="11">
    <location>
        <position position="203"/>
    </location>
    <ligand>
        <name>Zn(2+)</name>
        <dbReference type="ChEBI" id="CHEBI:29105"/>
    </ligand>
</feature>
<comment type="catalytic activity">
    <reaction evidence="10 11">
        <text>7-carboxy-7-carbaguanine + NH4(+) + 2 ATP = 7-cyano-7-carbaguanine + 2 AMP + 2 diphosphate + 2 H(+)</text>
        <dbReference type="Rhea" id="RHEA:27982"/>
        <dbReference type="ChEBI" id="CHEBI:15378"/>
        <dbReference type="ChEBI" id="CHEBI:28938"/>
        <dbReference type="ChEBI" id="CHEBI:30616"/>
        <dbReference type="ChEBI" id="CHEBI:33019"/>
        <dbReference type="ChEBI" id="CHEBI:45075"/>
        <dbReference type="ChEBI" id="CHEBI:61036"/>
        <dbReference type="ChEBI" id="CHEBI:456215"/>
        <dbReference type="EC" id="6.3.4.20"/>
    </reaction>
</comment>
<comment type="cofactor">
    <cofactor evidence="11">
        <name>Zn(2+)</name>
        <dbReference type="ChEBI" id="CHEBI:29105"/>
    </cofactor>
    <text evidence="11">Binds 1 zinc ion per subunit.</text>
</comment>
<sequence>MTETPPNPTSALVLFSGGQDSATCLAWALERYERVETVGFDYGQRHAVEMRARLNVRDAMLRALPRLAGRLGSDQVVDLTGFGAIGETAMTTDRAIEIGARGLPTTFVPGRNLVFLSVAAALADRRGLDVLVGGMCETDFSGYPDCRRDTIEAMGRALSLGLDKPVPIETPLMALTKAQTWALADRVGGAALVDLIVEDSHTCYRGDRAHRHAWGYGCGECPACDLRAAGWAEWTASA</sequence>
<dbReference type="HAMAP" id="MF_01633">
    <property type="entry name" value="QueC"/>
    <property type="match status" value="1"/>
</dbReference>
<dbReference type="AlphaFoldDB" id="A0A258FHQ2"/>
<comment type="caution">
    <text evidence="12">The sequence shown here is derived from an EMBL/GenBank/DDBJ whole genome shotgun (WGS) entry which is preliminary data.</text>
</comment>
<protein>
    <recommendedName>
        <fullName evidence="9 11">7-cyano-7-deazaguanine synthase</fullName>
        <ecNumber evidence="9 11">6.3.4.20</ecNumber>
    </recommendedName>
    <alternativeName>
        <fullName evidence="11">7-cyano-7-carbaguanine synthase</fullName>
    </alternativeName>
    <alternativeName>
        <fullName evidence="11">PreQ(0) synthase</fullName>
    </alternativeName>
    <alternativeName>
        <fullName evidence="11">Queuosine biosynthesis protein QueC</fullName>
    </alternativeName>
</protein>
<keyword evidence="5 11" id="KW-0671">Queuosine biosynthesis</keyword>
<dbReference type="GO" id="GO:0016879">
    <property type="term" value="F:ligase activity, forming carbon-nitrogen bonds"/>
    <property type="evidence" value="ECO:0007669"/>
    <property type="project" value="UniProtKB-UniRule"/>
</dbReference>
<dbReference type="GO" id="GO:0005524">
    <property type="term" value="F:ATP binding"/>
    <property type="evidence" value="ECO:0007669"/>
    <property type="project" value="UniProtKB-UniRule"/>
</dbReference>
<organism evidence="12 13">
    <name type="scientific">Brevundimonas subvibrioides</name>
    <dbReference type="NCBI Taxonomy" id="74313"/>
    <lineage>
        <taxon>Bacteria</taxon>
        <taxon>Pseudomonadati</taxon>
        <taxon>Pseudomonadota</taxon>
        <taxon>Alphaproteobacteria</taxon>
        <taxon>Caulobacterales</taxon>
        <taxon>Caulobacteraceae</taxon>
        <taxon>Brevundimonas</taxon>
    </lineage>
</organism>
<evidence type="ECO:0000256" key="11">
    <source>
        <dbReference type="HAMAP-Rule" id="MF_01633"/>
    </source>
</evidence>
<feature type="binding site" evidence="11">
    <location>
        <position position="218"/>
    </location>
    <ligand>
        <name>Zn(2+)</name>
        <dbReference type="ChEBI" id="CHEBI:29105"/>
    </ligand>
</feature>
<dbReference type="EMBL" id="NCEB01000025">
    <property type="protein sequence ID" value="OYX32110.1"/>
    <property type="molecule type" value="Genomic_DNA"/>
</dbReference>
<gene>
    <name evidence="11" type="primary">queC</name>
    <name evidence="12" type="ORF">B7Z01_11660</name>
</gene>
<dbReference type="CDD" id="cd01995">
    <property type="entry name" value="QueC-like"/>
    <property type="match status" value="1"/>
</dbReference>
<dbReference type="EC" id="6.3.4.20" evidence="9 11"/>
<comment type="similarity">
    <text evidence="8 11">Belongs to the QueC family.</text>
</comment>
<feature type="binding site" evidence="11">
    <location>
        <begin position="15"/>
        <end position="25"/>
    </location>
    <ligand>
        <name>ATP</name>
        <dbReference type="ChEBI" id="CHEBI:30616"/>
    </ligand>
</feature>
<evidence type="ECO:0000313" key="13">
    <source>
        <dbReference type="Proteomes" id="UP000215595"/>
    </source>
</evidence>
<dbReference type="Proteomes" id="UP000215595">
    <property type="component" value="Unassembled WGS sequence"/>
</dbReference>
<reference evidence="12 13" key="1">
    <citation type="submission" date="2017-03" db="EMBL/GenBank/DDBJ databases">
        <title>Lifting the veil on microbial sulfur biogeochemistry in mining wastewaters.</title>
        <authorList>
            <person name="Kantor R.S."/>
            <person name="Colenbrander Nelson T."/>
            <person name="Marshall S."/>
            <person name="Bennett D."/>
            <person name="Apte S."/>
            <person name="Camacho D."/>
            <person name="Thomas B.C."/>
            <person name="Warren L.A."/>
            <person name="Banfield J.F."/>
        </authorList>
    </citation>
    <scope>NUCLEOTIDE SEQUENCE [LARGE SCALE GENOMIC DNA]</scope>
    <source>
        <strain evidence="12">32-69-9</strain>
    </source>
</reference>
<comment type="pathway">
    <text evidence="1 11">Purine metabolism; 7-cyano-7-deazaguanine biosynthesis.</text>
</comment>
<evidence type="ECO:0000256" key="6">
    <source>
        <dbReference type="ARBA" id="ARBA00022833"/>
    </source>
</evidence>
<accession>A0A258FHQ2</accession>
<evidence type="ECO:0000256" key="1">
    <source>
        <dbReference type="ARBA" id="ARBA00005061"/>
    </source>
</evidence>
<evidence type="ECO:0000256" key="7">
    <source>
        <dbReference type="ARBA" id="ARBA00022840"/>
    </source>
</evidence>
<evidence type="ECO:0000256" key="2">
    <source>
        <dbReference type="ARBA" id="ARBA00022598"/>
    </source>
</evidence>
<dbReference type="PANTHER" id="PTHR42914">
    <property type="entry name" value="7-CYANO-7-DEAZAGUANINE SYNTHASE"/>
    <property type="match status" value="1"/>
</dbReference>
<dbReference type="Pfam" id="PF06508">
    <property type="entry name" value="QueC"/>
    <property type="match status" value="1"/>
</dbReference>
<keyword evidence="2 11" id="KW-0436">Ligase</keyword>
<keyword evidence="7 11" id="KW-0067">ATP-binding</keyword>
<name>A0A258FHQ2_9CAUL</name>
<keyword evidence="3 11" id="KW-0479">Metal-binding</keyword>
<dbReference type="PIRSF" id="PIRSF006293">
    <property type="entry name" value="ExsB"/>
    <property type="match status" value="1"/>
</dbReference>
<dbReference type="UniPathway" id="UPA00391"/>
<evidence type="ECO:0000256" key="5">
    <source>
        <dbReference type="ARBA" id="ARBA00022785"/>
    </source>
</evidence>
<feature type="binding site" evidence="11">
    <location>
        <position position="221"/>
    </location>
    <ligand>
        <name>Zn(2+)</name>
        <dbReference type="ChEBI" id="CHEBI:29105"/>
    </ligand>
</feature>
<dbReference type="GO" id="GO:0008270">
    <property type="term" value="F:zinc ion binding"/>
    <property type="evidence" value="ECO:0007669"/>
    <property type="project" value="UniProtKB-UniRule"/>
</dbReference>
<evidence type="ECO:0000256" key="8">
    <source>
        <dbReference type="ARBA" id="ARBA00037993"/>
    </source>
</evidence>
<dbReference type="InterPro" id="IPR018317">
    <property type="entry name" value="QueC"/>
</dbReference>